<comment type="subcellular location">
    <subcellularLocation>
        <location evidence="1">Cell inner membrane</location>
        <topology evidence="1">Peripheral membrane protein</topology>
    </subcellularLocation>
</comment>
<dbReference type="InterPro" id="IPR013563">
    <property type="entry name" value="Oligopep_ABC_C"/>
</dbReference>
<dbReference type="AlphaFoldDB" id="A0A6P1C6U8"/>
<dbReference type="NCBIfam" id="TIGR01727">
    <property type="entry name" value="oligo_HPY"/>
    <property type="match status" value="1"/>
</dbReference>
<dbReference type="PROSITE" id="PS50893">
    <property type="entry name" value="ABC_TRANSPORTER_2"/>
    <property type="match status" value="1"/>
</dbReference>
<gene>
    <name evidence="9" type="ORF">GGD45_005302</name>
    <name evidence="10" type="ORF">GXW80_18065</name>
</gene>
<sequence>MSVPLLSVENLNVDFRTRSGTVKVLNDINFSLPKGEILGIVGESGSGKSVLSYALMGLLDDSAEIKADRIEFGGIDLAGPASPLASIRGRELSMIFQSPRTALNPIMRVGRQIEDVLRRHGPVSRANARAAAIAALARVRIPDPERRYEAYPFELSGGMCQRVMIAMALSCSPSLLIADEPTTGLDVTTQAVVMDLIRELVLETRMSAILITHDLALAGEYCDRIAVMHAGHIVEVAPADELRSNFAHPYTKGLFAATPTAESELEHLASIPGSLPDLRGELPPCRFLHRCDRRQPACQTAPIPLRPIDGDHSVRCRHPL</sequence>
<keyword evidence="7" id="KW-0472">Membrane</keyword>
<keyword evidence="6 10" id="KW-0067">ATP-binding</keyword>
<dbReference type="PANTHER" id="PTHR43297">
    <property type="entry name" value="OLIGOPEPTIDE TRANSPORT ATP-BINDING PROTEIN APPD"/>
    <property type="match status" value="1"/>
</dbReference>
<dbReference type="SMART" id="SM00382">
    <property type="entry name" value="AAA"/>
    <property type="match status" value="1"/>
</dbReference>
<feature type="domain" description="ABC transporter" evidence="8">
    <location>
        <begin position="8"/>
        <end position="255"/>
    </location>
</feature>
<dbReference type="GO" id="GO:0005524">
    <property type="term" value="F:ATP binding"/>
    <property type="evidence" value="ECO:0007669"/>
    <property type="project" value="UniProtKB-KW"/>
</dbReference>
<dbReference type="InterPro" id="IPR050388">
    <property type="entry name" value="ABC_Ni/Peptide_Import"/>
</dbReference>
<evidence type="ECO:0000259" key="8">
    <source>
        <dbReference type="PROSITE" id="PS50893"/>
    </source>
</evidence>
<protein>
    <submittedName>
        <fullName evidence="10">ABC transporter ATP-binding protein</fullName>
    </submittedName>
    <submittedName>
        <fullName evidence="9">Peptide/nickel transport system ATP-binding protein</fullName>
    </submittedName>
</protein>
<reference evidence="9 12" key="2">
    <citation type="submission" date="2020-08" db="EMBL/GenBank/DDBJ databases">
        <title>Genomic Encyclopedia of Type Strains, Phase IV (KMG-V): Genome sequencing to study the core and pangenomes of soil and plant-associated prokaryotes.</title>
        <authorList>
            <person name="Whitman W."/>
        </authorList>
    </citation>
    <scope>NUCLEOTIDE SEQUENCE [LARGE SCALE GENOMIC DNA]</scope>
    <source>
        <strain evidence="9 12">SEMIA 4059</strain>
    </source>
</reference>
<evidence type="ECO:0000256" key="5">
    <source>
        <dbReference type="ARBA" id="ARBA00022741"/>
    </source>
</evidence>
<dbReference type="GO" id="GO:0016887">
    <property type="term" value="F:ATP hydrolysis activity"/>
    <property type="evidence" value="ECO:0007669"/>
    <property type="project" value="InterPro"/>
</dbReference>
<dbReference type="InterPro" id="IPR003439">
    <property type="entry name" value="ABC_transporter-like_ATP-bd"/>
</dbReference>
<dbReference type="Pfam" id="PF08352">
    <property type="entry name" value="oligo_HPY"/>
    <property type="match status" value="1"/>
</dbReference>
<evidence type="ECO:0000313" key="12">
    <source>
        <dbReference type="Proteomes" id="UP000526625"/>
    </source>
</evidence>
<keyword evidence="3" id="KW-0813">Transport</keyword>
<evidence type="ECO:0000313" key="11">
    <source>
        <dbReference type="Proteomes" id="UP000471190"/>
    </source>
</evidence>
<evidence type="ECO:0000313" key="9">
    <source>
        <dbReference type="EMBL" id="MBB6494851.1"/>
    </source>
</evidence>
<evidence type="ECO:0000256" key="7">
    <source>
        <dbReference type="ARBA" id="ARBA00023136"/>
    </source>
</evidence>
<evidence type="ECO:0000256" key="2">
    <source>
        <dbReference type="ARBA" id="ARBA00005417"/>
    </source>
</evidence>
<dbReference type="GO" id="GO:0015833">
    <property type="term" value="P:peptide transport"/>
    <property type="evidence" value="ECO:0007669"/>
    <property type="project" value="InterPro"/>
</dbReference>
<dbReference type="Proteomes" id="UP000526625">
    <property type="component" value="Unassembled WGS sequence"/>
</dbReference>
<dbReference type="PANTHER" id="PTHR43297:SF2">
    <property type="entry name" value="DIPEPTIDE TRANSPORT ATP-BINDING PROTEIN DPPD"/>
    <property type="match status" value="1"/>
</dbReference>
<comment type="caution">
    <text evidence="10">The sequence shown here is derived from an EMBL/GenBank/DDBJ whole genome shotgun (WGS) entry which is preliminary data.</text>
</comment>
<organism evidence="10 11">
    <name type="scientific">Rhizobium tropici</name>
    <dbReference type="NCBI Taxonomy" id="398"/>
    <lineage>
        <taxon>Bacteria</taxon>
        <taxon>Pseudomonadati</taxon>
        <taxon>Pseudomonadota</taxon>
        <taxon>Alphaproteobacteria</taxon>
        <taxon>Hyphomicrobiales</taxon>
        <taxon>Rhizobiaceae</taxon>
        <taxon>Rhizobium/Agrobacterium group</taxon>
        <taxon>Rhizobium</taxon>
    </lineage>
</organism>
<evidence type="ECO:0000256" key="1">
    <source>
        <dbReference type="ARBA" id="ARBA00004417"/>
    </source>
</evidence>
<dbReference type="Pfam" id="PF00005">
    <property type="entry name" value="ABC_tran"/>
    <property type="match status" value="1"/>
</dbReference>
<dbReference type="InterPro" id="IPR027417">
    <property type="entry name" value="P-loop_NTPase"/>
</dbReference>
<keyword evidence="12" id="KW-1185">Reference proteome</keyword>
<evidence type="ECO:0000313" key="10">
    <source>
        <dbReference type="EMBL" id="NEV12900.1"/>
    </source>
</evidence>
<keyword evidence="4" id="KW-1003">Cell membrane</keyword>
<dbReference type="InterPro" id="IPR003593">
    <property type="entry name" value="AAA+_ATPase"/>
</dbReference>
<dbReference type="Proteomes" id="UP000471190">
    <property type="component" value="Unassembled WGS sequence"/>
</dbReference>
<dbReference type="CDD" id="cd03257">
    <property type="entry name" value="ABC_NikE_OppD_transporters"/>
    <property type="match status" value="1"/>
</dbReference>
<dbReference type="FunFam" id="3.40.50.300:FF:000016">
    <property type="entry name" value="Oligopeptide ABC transporter ATP-binding component"/>
    <property type="match status" value="1"/>
</dbReference>
<dbReference type="GO" id="GO:0005886">
    <property type="term" value="C:plasma membrane"/>
    <property type="evidence" value="ECO:0007669"/>
    <property type="project" value="UniProtKB-SubCell"/>
</dbReference>
<name>A0A6P1C6U8_RHITR</name>
<dbReference type="RefSeq" id="WP_015342089.1">
    <property type="nucleotide sequence ID" value="NZ_JAADZA010000020.1"/>
</dbReference>
<comment type="similarity">
    <text evidence="2">Belongs to the ABC transporter superfamily.</text>
</comment>
<evidence type="ECO:0000256" key="3">
    <source>
        <dbReference type="ARBA" id="ARBA00022448"/>
    </source>
</evidence>
<evidence type="ECO:0000256" key="4">
    <source>
        <dbReference type="ARBA" id="ARBA00022475"/>
    </source>
</evidence>
<dbReference type="SUPFAM" id="SSF52540">
    <property type="entry name" value="P-loop containing nucleoside triphosphate hydrolases"/>
    <property type="match status" value="1"/>
</dbReference>
<dbReference type="GO" id="GO:0055085">
    <property type="term" value="P:transmembrane transport"/>
    <property type="evidence" value="ECO:0007669"/>
    <property type="project" value="UniProtKB-ARBA"/>
</dbReference>
<accession>A0A6P1C6U8</accession>
<dbReference type="Gene3D" id="3.40.50.300">
    <property type="entry name" value="P-loop containing nucleotide triphosphate hydrolases"/>
    <property type="match status" value="1"/>
</dbReference>
<keyword evidence="5" id="KW-0547">Nucleotide-binding</keyword>
<proteinExistence type="inferred from homology"/>
<dbReference type="EMBL" id="JAADZA010000020">
    <property type="protein sequence ID" value="NEV12900.1"/>
    <property type="molecule type" value="Genomic_DNA"/>
</dbReference>
<dbReference type="PROSITE" id="PS00211">
    <property type="entry name" value="ABC_TRANSPORTER_1"/>
    <property type="match status" value="1"/>
</dbReference>
<evidence type="ECO:0000256" key="6">
    <source>
        <dbReference type="ARBA" id="ARBA00022840"/>
    </source>
</evidence>
<reference evidence="10 11" key="1">
    <citation type="submission" date="2020-02" db="EMBL/GenBank/DDBJ databases">
        <title>Draft genome sequence of Rhizobium tropici.</title>
        <authorList>
            <person name="Khayi S."/>
            <person name="Jemo M."/>
        </authorList>
    </citation>
    <scope>NUCLEOTIDE SEQUENCE [LARGE SCALE GENOMIC DNA]</scope>
    <source>
        <strain evidence="10 11">A12</strain>
    </source>
</reference>
<dbReference type="InterPro" id="IPR017871">
    <property type="entry name" value="ABC_transporter-like_CS"/>
</dbReference>
<dbReference type="EMBL" id="JACHBF010000021">
    <property type="protein sequence ID" value="MBB6494851.1"/>
    <property type="molecule type" value="Genomic_DNA"/>
</dbReference>